<dbReference type="Gene3D" id="3.40.710.10">
    <property type="entry name" value="DD-peptidase/beta-lactamase superfamily"/>
    <property type="match status" value="1"/>
</dbReference>
<dbReference type="CDD" id="cd05121">
    <property type="entry name" value="ABC1_ADCK3-like"/>
    <property type="match status" value="1"/>
</dbReference>
<sequence>MAAAATMPPAGQSLTEQVTDTLLYPFHSAALLARRLQVYGAAYYIFNTYCSYEEQAEHLYGEALEKHWADAHTRLASVAVWHATSLLGLWVKLAQFMSSRTDVLPEPWIAALAQLQDSVPPRPYREVATTLAEELGADFADLFESVSAEPLAAASIAQVHRATLRGGADVVLKVQHRGVRQVVLQDLENATYLCEYVAAQKPEHDFRELLREWIDETKRELDFEREALNTDLVGDALRSAGCACTVPGVIRSGRVRPTARLLPLEFVDGVKPNDARALSRLEVDVDELLGDISEAFATNILIDGRFNADPHPGNILVRKSDGRPVLLDFGLTKVLPEPSRLGIARLVLAAAESDAAGVVAAVRALSLDKLAGRGGEGLDARHALDVAQFLFRDASVGGRRGGRAQRAAFDDRRRQRSGGRSVEAARRRARAGAAAAAGAVLRLRLPARGAAGASPRAQASEIDGGVDDADREDTESDDGDAGAAATRRSTRSASSATSPRLAPRKDGAGDALRAFERLALTCVPEDVVDAAGAALGEGGVVPDPRLINEPACASVLLPSTTMHATAAGLAAVYGALAHGGAVESGRGPILDPYQVDDLHRDFEAARDAAGDGPASPLGFSRYGLERAGATRHAFGHAGLGQMFAFADPEDGLGVAVLVNQISPEPVAADAALACLLAELGAGRRIM</sequence>
<feature type="compositionally biased region" description="Low complexity" evidence="1">
    <location>
        <begin position="481"/>
        <end position="498"/>
    </location>
</feature>
<dbReference type="EMBL" id="JBBJCI010000031">
    <property type="protein sequence ID" value="KAK7254358.1"/>
    <property type="molecule type" value="Genomic_DNA"/>
</dbReference>
<feature type="region of interest" description="Disordered" evidence="1">
    <location>
        <begin position="450"/>
        <end position="506"/>
    </location>
</feature>
<feature type="compositionally biased region" description="Acidic residues" evidence="1">
    <location>
        <begin position="464"/>
        <end position="480"/>
    </location>
</feature>
<dbReference type="SUPFAM" id="SSF56112">
    <property type="entry name" value="Protein kinase-like (PK-like)"/>
    <property type="match status" value="1"/>
</dbReference>
<keyword evidence="4" id="KW-1185">Reference proteome</keyword>
<dbReference type="PANTHER" id="PTHR43173:SF3">
    <property type="entry name" value="ABC1 FAMILY PROTEIN"/>
    <property type="match status" value="1"/>
</dbReference>
<gene>
    <name evidence="3" type="ORF">SO694_00009475</name>
</gene>
<comment type="caution">
    <text evidence="3">The sequence shown here is derived from an EMBL/GenBank/DDBJ whole genome shotgun (WGS) entry which is preliminary data.</text>
</comment>
<dbReference type="InterPro" id="IPR012338">
    <property type="entry name" value="Beta-lactam/transpept-like"/>
</dbReference>
<protein>
    <recommendedName>
        <fullName evidence="2">ABC1 atypical kinase-like domain-containing protein</fullName>
    </recommendedName>
</protein>
<evidence type="ECO:0000259" key="2">
    <source>
        <dbReference type="Pfam" id="PF03109"/>
    </source>
</evidence>
<reference evidence="3 4" key="1">
    <citation type="submission" date="2024-03" db="EMBL/GenBank/DDBJ databases">
        <title>Aureococcus anophagefferens CCMP1851 and Kratosvirus quantuckense: Draft genome of a second virus-susceptible host strain in the model system.</title>
        <authorList>
            <person name="Chase E."/>
            <person name="Truchon A.R."/>
            <person name="Schepens W."/>
            <person name="Wilhelm S.W."/>
        </authorList>
    </citation>
    <scope>NUCLEOTIDE SEQUENCE [LARGE SCALE GENOMIC DNA]</scope>
    <source>
        <strain evidence="3 4">CCMP1851</strain>
    </source>
</reference>
<dbReference type="InterPro" id="IPR051130">
    <property type="entry name" value="Mito_struct-func_regulator"/>
</dbReference>
<evidence type="ECO:0000313" key="3">
    <source>
        <dbReference type="EMBL" id="KAK7254358.1"/>
    </source>
</evidence>
<dbReference type="InterPro" id="IPR004147">
    <property type="entry name" value="ABC1_dom"/>
</dbReference>
<evidence type="ECO:0000313" key="4">
    <source>
        <dbReference type="Proteomes" id="UP001363151"/>
    </source>
</evidence>
<name>A0ABR1GEP9_AURAN</name>
<dbReference type="Pfam" id="PF03109">
    <property type="entry name" value="ABC1"/>
    <property type="match status" value="1"/>
</dbReference>
<dbReference type="Proteomes" id="UP001363151">
    <property type="component" value="Unassembled WGS sequence"/>
</dbReference>
<proteinExistence type="predicted"/>
<feature type="region of interest" description="Disordered" evidence="1">
    <location>
        <begin position="401"/>
        <end position="426"/>
    </location>
</feature>
<dbReference type="SUPFAM" id="SSF56601">
    <property type="entry name" value="beta-lactamase/transpeptidase-like"/>
    <property type="match status" value="1"/>
</dbReference>
<dbReference type="InterPro" id="IPR011009">
    <property type="entry name" value="Kinase-like_dom_sf"/>
</dbReference>
<organism evidence="3 4">
    <name type="scientific">Aureococcus anophagefferens</name>
    <name type="common">Harmful bloom alga</name>
    <dbReference type="NCBI Taxonomy" id="44056"/>
    <lineage>
        <taxon>Eukaryota</taxon>
        <taxon>Sar</taxon>
        <taxon>Stramenopiles</taxon>
        <taxon>Ochrophyta</taxon>
        <taxon>Pelagophyceae</taxon>
        <taxon>Pelagomonadales</taxon>
        <taxon>Pelagomonadaceae</taxon>
        <taxon>Aureococcus</taxon>
    </lineage>
</organism>
<accession>A0ABR1GEP9</accession>
<evidence type="ECO:0000256" key="1">
    <source>
        <dbReference type="SAM" id="MobiDB-lite"/>
    </source>
</evidence>
<feature type="domain" description="ABC1 atypical kinase-like" evidence="2">
    <location>
        <begin position="114"/>
        <end position="360"/>
    </location>
</feature>
<dbReference type="PANTHER" id="PTHR43173">
    <property type="entry name" value="ABC1 FAMILY PROTEIN"/>
    <property type="match status" value="1"/>
</dbReference>